<protein>
    <recommendedName>
        <fullName evidence="3">Reverse transcriptase zinc-binding domain-containing protein</fullName>
    </recommendedName>
</protein>
<evidence type="ECO:0000313" key="2">
    <source>
        <dbReference type="Proteomes" id="UP001206925"/>
    </source>
</evidence>
<organism evidence="1 2">
    <name type="scientific">Ambrosia artemisiifolia</name>
    <name type="common">Common ragweed</name>
    <dbReference type="NCBI Taxonomy" id="4212"/>
    <lineage>
        <taxon>Eukaryota</taxon>
        <taxon>Viridiplantae</taxon>
        <taxon>Streptophyta</taxon>
        <taxon>Embryophyta</taxon>
        <taxon>Tracheophyta</taxon>
        <taxon>Spermatophyta</taxon>
        <taxon>Magnoliopsida</taxon>
        <taxon>eudicotyledons</taxon>
        <taxon>Gunneridae</taxon>
        <taxon>Pentapetalae</taxon>
        <taxon>asterids</taxon>
        <taxon>campanulids</taxon>
        <taxon>Asterales</taxon>
        <taxon>Asteraceae</taxon>
        <taxon>Asteroideae</taxon>
        <taxon>Heliantheae alliance</taxon>
        <taxon>Heliantheae</taxon>
        <taxon>Ambrosia</taxon>
    </lineage>
</organism>
<comment type="caution">
    <text evidence="1">The sequence shown here is derived from an EMBL/GenBank/DDBJ whole genome shotgun (WGS) entry which is preliminary data.</text>
</comment>
<evidence type="ECO:0000313" key="1">
    <source>
        <dbReference type="EMBL" id="KAI7727982.1"/>
    </source>
</evidence>
<name>A0AAD5BR23_AMBAR</name>
<evidence type="ECO:0008006" key="3">
    <source>
        <dbReference type="Google" id="ProtNLM"/>
    </source>
</evidence>
<gene>
    <name evidence="1" type="ORF">M8C21_019872</name>
</gene>
<sequence>MKYERYTFCGREHRVFDFGLEDDTWRWEADGSGIFSVRSVRGLTKRKYFANRGQDPVWNNWAPIKVNFLVWRLIQDRLPTAIAVWEFVTKWCRLRPLFILAEGRRGRLKEVEEAVFMVIQTTLWLVWKWRNEIIFNGKRVNICRLKEEIKSLTFLWVKNSGNVGDDVLALGGCTQKS</sequence>
<keyword evidence="2" id="KW-1185">Reference proteome</keyword>
<dbReference type="AlphaFoldDB" id="A0AAD5BR23"/>
<reference evidence="1" key="1">
    <citation type="submission" date="2022-06" db="EMBL/GenBank/DDBJ databases">
        <title>Uncovering the hologenomic basis of an extraordinary plant invasion.</title>
        <authorList>
            <person name="Bieker V.C."/>
            <person name="Martin M.D."/>
            <person name="Gilbert T."/>
            <person name="Hodgins K."/>
            <person name="Battlay P."/>
            <person name="Petersen B."/>
            <person name="Wilson J."/>
        </authorList>
    </citation>
    <scope>NUCLEOTIDE SEQUENCE</scope>
    <source>
        <strain evidence="1">AA19_3_7</strain>
        <tissue evidence="1">Leaf</tissue>
    </source>
</reference>
<feature type="non-terminal residue" evidence="1">
    <location>
        <position position="1"/>
    </location>
</feature>
<dbReference type="Proteomes" id="UP001206925">
    <property type="component" value="Unassembled WGS sequence"/>
</dbReference>
<dbReference type="EMBL" id="JAMZMK010011281">
    <property type="protein sequence ID" value="KAI7727982.1"/>
    <property type="molecule type" value="Genomic_DNA"/>
</dbReference>
<accession>A0AAD5BR23</accession>
<proteinExistence type="predicted"/>